<dbReference type="AlphaFoldDB" id="A0A7W6D0A3"/>
<evidence type="ECO:0000313" key="2">
    <source>
        <dbReference type="Proteomes" id="UP000582090"/>
    </source>
</evidence>
<dbReference type="Pfam" id="PF21716">
    <property type="entry name" value="dnstrm_HI1420"/>
    <property type="match status" value="1"/>
</dbReference>
<dbReference type="InterPro" id="IPR014057">
    <property type="entry name" value="HI1420"/>
</dbReference>
<protein>
    <submittedName>
        <fullName evidence="1">Putative addiction module antidote protein</fullName>
    </submittedName>
</protein>
<accession>A0A7W6D0A3</accession>
<dbReference type="InterPro" id="IPR010982">
    <property type="entry name" value="Lambda_DNA-bd_dom_sf"/>
</dbReference>
<reference evidence="1 2" key="1">
    <citation type="submission" date="2020-08" db="EMBL/GenBank/DDBJ databases">
        <title>Genomic Encyclopedia of Type Strains, Phase IV (KMG-IV): sequencing the most valuable type-strain genomes for metagenomic binning, comparative biology and taxonomic classification.</title>
        <authorList>
            <person name="Goeker M."/>
        </authorList>
    </citation>
    <scope>NUCLEOTIDE SEQUENCE [LARGE SCALE GENOMIC DNA]</scope>
    <source>
        <strain evidence="1 2">DSM 26575</strain>
    </source>
</reference>
<organism evidence="1 2">
    <name type="scientific">Rhizobium metallidurans</name>
    <dbReference type="NCBI Taxonomy" id="1265931"/>
    <lineage>
        <taxon>Bacteria</taxon>
        <taxon>Pseudomonadati</taxon>
        <taxon>Pseudomonadota</taxon>
        <taxon>Alphaproteobacteria</taxon>
        <taxon>Hyphomicrobiales</taxon>
        <taxon>Rhizobiaceae</taxon>
        <taxon>Rhizobium/Agrobacterium group</taxon>
        <taxon>Rhizobium</taxon>
    </lineage>
</organism>
<dbReference type="Proteomes" id="UP000582090">
    <property type="component" value="Unassembled WGS sequence"/>
</dbReference>
<proteinExistence type="predicted"/>
<dbReference type="GO" id="GO:0003677">
    <property type="term" value="F:DNA binding"/>
    <property type="evidence" value="ECO:0007669"/>
    <property type="project" value="InterPro"/>
</dbReference>
<dbReference type="SUPFAM" id="SSF47413">
    <property type="entry name" value="lambda repressor-like DNA-binding domains"/>
    <property type="match status" value="1"/>
</dbReference>
<dbReference type="PANTHER" id="PTHR40275:SF1">
    <property type="entry name" value="SSL7038 PROTEIN"/>
    <property type="match status" value="1"/>
</dbReference>
<dbReference type="RefSeq" id="WP_183902369.1">
    <property type="nucleotide sequence ID" value="NZ_JACIDW010000025.1"/>
</dbReference>
<name>A0A7W6D0A3_9HYPH</name>
<dbReference type="EMBL" id="JACIDW010000025">
    <property type="protein sequence ID" value="MBB3966905.1"/>
    <property type="molecule type" value="Genomic_DNA"/>
</dbReference>
<dbReference type="NCBIfam" id="TIGR02684">
    <property type="entry name" value="dnstrm_HI1420"/>
    <property type="match status" value="1"/>
</dbReference>
<dbReference type="PANTHER" id="PTHR40275">
    <property type="entry name" value="SSL7038 PROTEIN"/>
    <property type="match status" value="1"/>
</dbReference>
<gene>
    <name evidence="1" type="ORF">GGQ67_004598</name>
</gene>
<sequence>MTEEIFDFDPAEMLDSDEAVEAYLDEVLKTGDAKFIASALGVVARVKGMTKISKETGLAREHLYVALSENGNPTLETTLAVLKAFGLELTTKRHAA</sequence>
<comment type="caution">
    <text evidence="1">The sequence shown here is derived from an EMBL/GenBank/DDBJ whole genome shotgun (WGS) entry which is preliminary data.</text>
</comment>
<evidence type="ECO:0000313" key="1">
    <source>
        <dbReference type="EMBL" id="MBB3966905.1"/>
    </source>
</evidence>
<keyword evidence="2" id="KW-1185">Reference proteome</keyword>